<dbReference type="GeneID" id="98119369"/>
<evidence type="ECO:0000259" key="8">
    <source>
        <dbReference type="Pfam" id="PF20684"/>
    </source>
</evidence>
<dbReference type="PANTHER" id="PTHR33048:SF124">
    <property type="entry name" value="INTEGRAL MEMBRANE PROTEIN"/>
    <property type="match status" value="1"/>
</dbReference>
<reference evidence="9 10" key="1">
    <citation type="submission" date="2020-05" db="EMBL/GenBank/DDBJ databases">
        <title>Ceratocystis lukuohia genome.</title>
        <authorList>
            <person name="Harrington T.C."/>
            <person name="Kim K."/>
            <person name="Mayers C.G."/>
        </authorList>
    </citation>
    <scope>NUCLEOTIDE SEQUENCE [LARGE SCALE GENOMIC DNA]</scope>
    <source>
        <strain evidence="9 10">C4212</strain>
    </source>
</reference>
<evidence type="ECO:0000313" key="10">
    <source>
        <dbReference type="Proteomes" id="UP001610728"/>
    </source>
</evidence>
<dbReference type="RefSeq" id="XP_070858816.1">
    <property type="nucleotide sequence ID" value="XM_071003251.1"/>
</dbReference>
<evidence type="ECO:0000256" key="5">
    <source>
        <dbReference type="ARBA" id="ARBA00038359"/>
    </source>
</evidence>
<evidence type="ECO:0000256" key="7">
    <source>
        <dbReference type="SAM" id="Phobius"/>
    </source>
</evidence>
<dbReference type="PANTHER" id="PTHR33048">
    <property type="entry name" value="PTH11-LIKE INTEGRAL MEMBRANE PROTEIN (AFU_ORTHOLOGUE AFUA_5G11245)"/>
    <property type="match status" value="1"/>
</dbReference>
<keyword evidence="3 7" id="KW-1133">Transmembrane helix</keyword>
<evidence type="ECO:0000256" key="3">
    <source>
        <dbReference type="ARBA" id="ARBA00022989"/>
    </source>
</evidence>
<proteinExistence type="inferred from homology"/>
<dbReference type="EMBL" id="JABSNW010000005">
    <property type="protein sequence ID" value="KAL2887636.1"/>
    <property type="molecule type" value="Genomic_DNA"/>
</dbReference>
<feature type="transmembrane region" description="Helical" evidence="7">
    <location>
        <begin position="33"/>
        <end position="56"/>
    </location>
</feature>
<comment type="similarity">
    <text evidence="5">Belongs to the SAT4 family.</text>
</comment>
<feature type="compositionally biased region" description="Basic and acidic residues" evidence="6">
    <location>
        <begin position="227"/>
        <end position="239"/>
    </location>
</feature>
<accession>A0ABR4MHA0</accession>
<dbReference type="InterPro" id="IPR049326">
    <property type="entry name" value="Rhodopsin_dom_fungi"/>
</dbReference>
<keyword evidence="2 7" id="KW-0812">Transmembrane</keyword>
<name>A0ABR4MHA0_9PEZI</name>
<evidence type="ECO:0000313" key="9">
    <source>
        <dbReference type="EMBL" id="KAL2887636.1"/>
    </source>
</evidence>
<comment type="subcellular location">
    <subcellularLocation>
        <location evidence="1">Membrane</location>
        <topology evidence="1">Multi-pass membrane protein</topology>
    </subcellularLocation>
</comment>
<comment type="caution">
    <text evidence="9">The sequence shown here is derived from an EMBL/GenBank/DDBJ whole genome shotgun (WGS) entry which is preliminary data.</text>
</comment>
<gene>
    <name evidence="9" type="ORF">HOO65_050757</name>
</gene>
<organism evidence="9 10">
    <name type="scientific">Ceratocystis lukuohia</name>
    <dbReference type="NCBI Taxonomy" id="2019550"/>
    <lineage>
        <taxon>Eukaryota</taxon>
        <taxon>Fungi</taxon>
        <taxon>Dikarya</taxon>
        <taxon>Ascomycota</taxon>
        <taxon>Pezizomycotina</taxon>
        <taxon>Sordariomycetes</taxon>
        <taxon>Hypocreomycetidae</taxon>
        <taxon>Microascales</taxon>
        <taxon>Ceratocystidaceae</taxon>
        <taxon>Ceratocystis</taxon>
    </lineage>
</organism>
<feature type="region of interest" description="Disordered" evidence="6">
    <location>
        <begin position="220"/>
        <end position="387"/>
    </location>
</feature>
<sequence>MSSFPVINGTEVAIEPPPGYICDFDHPKQKNAVAAYCIVAVFGFLSTLFCGQRLYVNAVVRKRLWWDDFYGSVGDARLCFVMDHSDLYPRKGWDFRITSGSCIDRPAMYQATAGIGMATDVLIFAIPIPMAMRLQMSRRHRIGLVFLFFVGSITVITSIVRLVLLVTSLYEDDLPWSAGLITIWVLIESNLMVMCACLPTLRLFIRTMWPRILPDEAEAIQNQQQQLHERDNEFGDSRRKSPRGAGARTLLSRRGHGHSLESGLSDTLSGLSTLDLGPGCGPRAPDEGNTSVNHVDQREAGPFGEGQKRDESLVGEEEMRQILVMGETMRDEIQRKETSSSSSSSRRGTSAKRGRTGERGEDQEQGQDQREARGGGESGDGGGDRRGSVMYAAWEWRLSEMEGYWGKW</sequence>
<evidence type="ECO:0000256" key="6">
    <source>
        <dbReference type="SAM" id="MobiDB-lite"/>
    </source>
</evidence>
<feature type="transmembrane region" description="Helical" evidence="7">
    <location>
        <begin position="176"/>
        <end position="201"/>
    </location>
</feature>
<feature type="compositionally biased region" description="Basic and acidic residues" evidence="6">
    <location>
        <begin position="328"/>
        <end position="338"/>
    </location>
</feature>
<feature type="domain" description="Rhodopsin" evidence="8">
    <location>
        <begin position="91"/>
        <end position="206"/>
    </location>
</feature>
<keyword evidence="4 7" id="KW-0472">Membrane</keyword>
<evidence type="ECO:0000256" key="2">
    <source>
        <dbReference type="ARBA" id="ARBA00022692"/>
    </source>
</evidence>
<feature type="compositionally biased region" description="Basic and acidic residues" evidence="6">
    <location>
        <begin position="306"/>
        <end position="320"/>
    </location>
</feature>
<protein>
    <recommendedName>
        <fullName evidence="8">Rhodopsin domain-containing protein</fullName>
    </recommendedName>
</protein>
<evidence type="ECO:0000256" key="4">
    <source>
        <dbReference type="ARBA" id="ARBA00023136"/>
    </source>
</evidence>
<feature type="compositionally biased region" description="Basic and acidic residues" evidence="6">
    <location>
        <begin position="355"/>
        <end position="374"/>
    </location>
</feature>
<feature type="transmembrane region" description="Helical" evidence="7">
    <location>
        <begin position="142"/>
        <end position="164"/>
    </location>
</feature>
<dbReference type="InterPro" id="IPR052337">
    <property type="entry name" value="SAT4-like"/>
</dbReference>
<dbReference type="Pfam" id="PF20684">
    <property type="entry name" value="Fung_rhodopsin"/>
    <property type="match status" value="1"/>
</dbReference>
<evidence type="ECO:0000256" key="1">
    <source>
        <dbReference type="ARBA" id="ARBA00004141"/>
    </source>
</evidence>
<feature type="compositionally biased region" description="Low complexity" evidence="6">
    <location>
        <begin position="260"/>
        <end position="277"/>
    </location>
</feature>
<feature type="compositionally biased region" description="Low complexity" evidence="6">
    <location>
        <begin position="339"/>
        <end position="348"/>
    </location>
</feature>
<dbReference type="Proteomes" id="UP001610728">
    <property type="component" value="Unassembled WGS sequence"/>
</dbReference>
<keyword evidence="10" id="KW-1185">Reference proteome</keyword>